<evidence type="ECO:0000313" key="2">
    <source>
        <dbReference type="EMBL" id="MPY66479.1"/>
    </source>
</evidence>
<dbReference type="Pfam" id="PF13560">
    <property type="entry name" value="HTH_31"/>
    <property type="match status" value="1"/>
</dbReference>
<gene>
    <name evidence="2" type="ORF">F8S09_07180</name>
</gene>
<protein>
    <submittedName>
        <fullName evidence="2">Helix-turn-helix transcriptional regulator</fullName>
    </submittedName>
</protein>
<dbReference type="Pfam" id="PF17765">
    <property type="entry name" value="MLTR_LBD"/>
    <property type="match status" value="1"/>
</dbReference>
<dbReference type="GO" id="GO:0003677">
    <property type="term" value="F:DNA binding"/>
    <property type="evidence" value="ECO:0007669"/>
    <property type="project" value="InterPro"/>
</dbReference>
<keyword evidence="3" id="KW-1185">Reference proteome</keyword>
<sequence>MSHADRLKGGKVAEARRRELGAFLQEKRRSLRPESVGLPPGTRRRTPGLRREEVALLADVSVSWYTWLEQGRDIHPSVGTLTRVLDALRCTSEEGAYVRGLLSGVASPPGDTWDPALQQVLGAFLPAPAVLLDRHWRPVAVNDAARYLDRGGRADVLDGRSLLELMFLDEAVRASVVNWEEEARALVAAFRLDSSRYPDDGWFARQVAALSEASAEFTRLWAERQVRAHGSARTVMRHPEVGELVLNASWLQVMGAPHLKLLVYTVEPGSPTAAVFARLASER</sequence>
<dbReference type="PANTHER" id="PTHR35010">
    <property type="entry name" value="BLL4672 PROTEIN-RELATED"/>
    <property type="match status" value="1"/>
</dbReference>
<name>A0A7X1NW43_9DEIO</name>
<accession>A0A7X1NW43</accession>
<evidence type="ECO:0000259" key="1">
    <source>
        <dbReference type="SMART" id="SM00530"/>
    </source>
</evidence>
<organism evidence="2 3">
    <name type="scientific">Deinococcus terrestris</name>
    <dbReference type="NCBI Taxonomy" id="2651870"/>
    <lineage>
        <taxon>Bacteria</taxon>
        <taxon>Thermotogati</taxon>
        <taxon>Deinococcota</taxon>
        <taxon>Deinococci</taxon>
        <taxon>Deinococcales</taxon>
        <taxon>Deinococcaceae</taxon>
        <taxon>Deinococcus</taxon>
    </lineage>
</organism>
<evidence type="ECO:0000313" key="3">
    <source>
        <dbReference type="Proteomes" id="UP000484842"/>
    </source>
</evidence>
<dbReference type="SMART" id="SM00530">
    <property type="entry name" value="HTH_XRE"/>
    <property type="match status" value="1"/>
</dbReference>
<proteinExistence type="predicted"/>
<reference evidence="2 3" key="1">
    <citation type="submission" date="2019-10" db="EMBL/GenBank/DDBJ databases">
        <title>Deinococcus sp. isolated from soil.</title>
        <authorList>
            <person name="Li Y."/>
            <person name="Wang J."/>
        </authorList>
    </citation>
    <scope>NUCLEOTIDE SEQUENCE [LARGE SCALE GENOMIC DNA]</scope>
    <source>
        <strain evidence="2 3">SDU3-2</strain>
    </source>
</reference>
<dbReference type="CDD" id="cd00093">
    <property type="entry name" value="HTH_XRE"/>
    <property type="match status" value="1"/>
</dbReference>
<dbReference type="RefSeq" id="WP_152870588.1">
    <property type="nucleotide sequence ID" value="NZ_WBSL01000002.1"/>
</dbReference>
<dbReference type="Proteomes" id="UP000484842">
    <property type="component" value="Unassembled WGS sequence"/>
</dbReference>
<dbReference type="InterPro" id="IPR010982">
    <property type="entry name" value="Lambda_DNA-bd_dom_sf"/>
</dbReference>
<comment type="caution">
    <text evidence="2">The sequence shown here is derived from an EMBL/GenBank/DDBJ whole genome shotgun (WGS) entry which is preliminary data.</text>
</comment>
<dbReference type="AlphaFoldDB" id="A0A7X1NW43"/>
<dbReference type="Gene3D" id="3.30.450.180">
    <property type="match status" value="1"/>
</dbReference>
<dbReference type="InterPro" id="IPR041413">
    <property type="entry name" value="MLTR_LBD"/>
</dbReference>
<dbReference type="InterPro" id="IPR001387">
    <property type="entry name" value="Cro/C1-type_HTH"/>
</dbReference>
<dbReference type="SUPFAM" id="SSF47413">
    <property type="entry name" value="lambda repressor-like DNA-binding domains"/>
    <property type="match status" value="1"/>
</dbReference>
<dbReference type="EMBL" id="WBSL01000002">
    <property type="protein sequence ID" value="MPY66479.1"/>
    <property type="molecule type" value="Genomic_DNA"/>
</dbReference>
<dbReference type="PANTHER" id="PTHR35010:SF2">
    <property type="entry name" value="BLL4672 PROTEIN"/>
    <property type="match status" value="1"/>
</dbReference>
<feature type="domain" description="HTH cro/C1-type" evidence="1">
    <location>
        <begin position="23"/>
        <end position="95"/>
    </location>
</feature>
<dbReference type="Gene3D" id="1.10.260.40">
    <property type="entry name" value="lambda repressor-like DNA-binding domains"/>
    <property type="match status" value="1"/>
</dbReference>